<protein>
    <submittedName>
        <fullName evidence="3">Hydrolase</fullName>
    </submittedName>
</protein>
<dbReference type="InterPro" id="IPR013094">
    <property type="entry name" value="AB_hydrolase_3"/>
</dbReference>
<evidence type="ECO:0000256" key="1">
    <source>
        <dbReference type="ARBA" id="ARBA00022801"/>
    </source>
</evidence>
<evidence type="ECO:0000313" key="4">
    <source>
        <dbReference type="Proteomes" id="UP000187323"/>
    </source>
</evidence>
<reference evidence="3 4" key="1">
    <citation type="submission" date="2016-10" db="EMBL/GenBank/DDBJ databases">
        <title>Paenibacillus species isolates.</title>
        <authorList>
            <person name="Beno S.M."/>
        </authorList>
    </citation>
    <scope>NUCLEOTIDE SEQUENCE [LARGE SCALE GENOMIC DNA]</scope>
    <source>
        <strain evidence="3 4">FSL H7-0918</strain>
    </source>
</reference>
<dbReference type="AlphaFoldDB" id="A0AB36J5B1"/>
<dbReference type="PANTHER" id="PTHR48081">
    <property type="entry name" value="AB HYDROLASE SUPERFAMILY PROTEIN C4A8.06C"/>
    <property type="match status" value="1"/>
</dbReference>
<proteinExistence type="predicted"/>
<dbReference type="PANTHER" id="PTHR48081:SF8">
    <property type="entry name" value="ALPHA_BETA HYDROLASE FOLD-3 DOMAIN-CONTAINING PROTEIN-RELATED"/>
    <property type="match status" value="1"/>
</dbReference>
<dbReference type="GO" id="GO:0016787">
    <property type="term" value="F:hydrolase activity"/>
    <property type="evidence" value="ECO:0007669"/>
    <property type="project" value="UniProtKB-KW"/>
</dbReference>
<dbReference type="SUPFAM" id="SSF53474">
    <property type="entry name" value="alpha/beta-Hydrolases"/>
    <property type="match status" value="1"/>
</dbReference>
<sequence length="295" mass="33775">MRSWQSFLVERLLLLNKKKINTAYYIEQKRIANQTPYVIPAKLQQKYHILKDNTYSLDTYILESTSEPHTRVILYLHGGGYIEQPLSWHWRFLYKLSQKVNGTIYVPVYPKAPNHNYKEAFEQVLPIYEYLLTKVQPENIVLMGDSAGGGFALALAQFLLENDISQPGNIILLSPWLDITLNHPDVATMESKEPMLDAKLLIEVGKIYAGEAVKSNYLLSPMNGPIQGLGKISLFIGTHELFLPDARKFKGLAEKEKVSINYFEYPQMNHVFPVFPIPEAKTAMQQMIDIIIKDT</sequence>
<feature type="domain" description="Alpha/beta hydrolase fold-3" evidence="2">
    <location>
        <begin position="73"/>
        <end position="272"/>
    </location>
</feature>
<dbReference type="InterPro" id="IPR050300">
    <property type="entry name" value="GDXG_lipolytic_enzyme"/>
</dbReference>
<dbReference type="Gene3D" id="3.40.50.1820">
    <property type="entry name" value="alpha/beta hydrolase"/>
    <property type="match status" value="1"/>
</dbReference>
<dbReference type="RefSeq" id="WP_076138702.1">
    <property type="nucleotide sequence ID" value="NZ_MKQM01000084.1"/>
</dbReference>
<dbReference type="Proteomes" id="UP000187323">
    <property type="component" value="Unassembled WGS sequence"/>
</dbReference>
<dbReference type="Pfam" id="PF07859">
    <property type="entry name" value="Abhydrolase_3"/>
    <property type="match status" value="1"/>
</dbReference>
<accession>A0AB36J5B1</accession>
<comment type="caution">
    <text evidence="3">The sequence shown here is derived from an EMBL/GenBank/DDBJ whole genome shotgun (WGS) entry which is preliminary data.</text>
</comment>
<evidence type="ECO:0000313" key="3">
    <source>
        <dbReference type="EMBL" id="OME11103.1"/>
    </source>
</evidence>
<dbReference type="EMBL" id="MPTO01000042">
    <property type="protein sequence ID" value="OME11103.1"/>
    <property type="molecule type" value="Genomic_DNA"/>
</dbReference>
<gene>
    <name evidence="3" type="ORF">BSK47_29800</name>
</gene>
<name>A0AB36J5B1_9BACL</name>
<keyword evidence="1 3" id="KW-0378">Hydrolase</keyword>
<dbReference type="InterPro" id="IPR029058">
    <property type="entry name" value="AB_hydrolase_fold"/>
</dbReference>
<organism evidence="3 4">
    <name type="scientific">Paenibacillus odorifer</name>
    <dbReference type="NCBI Taxonomy" id="189426"/>
    <lineage>
        <taxon>Bacteria</taxon>
        <taxon>Bacillati</taxon>
        <taxon>Bacillota</taxon>
        <taxon>Bacilli</taxon>
        <taxon>Bacillales</taxon>
        <taxon>Paenibacillaceae</taxon>
        <taxon>Paenibacillus</taxon>
    </lineage>
</organism>
<evidence type="ECO:0000259" key="2">
    <source>
        <dbReference type="Pfam" id="PF07859"/>
    </source>
</evidence>